<gene>
    <name evidence="1" type="ORF">UT64_C0012G0006</name>
</gene>
<proteinExistence type="predicted"/>
<dbReference type="Proteomes" id="UP000034137">
    <property type="component" value="Unassembled WGS sequence"/>
</dbReference>
<dbReference type="AlphaFoldDB" id="A0A0G0PYJ5"/>
<evidence type="ECO:0000313" key="2">
    <source>
        <dbReference type="Proteomes" id="UP000034137"/>
    </source>
</evidence>
<protein>
    <submittedName>
        <fullName evidence="1">Uncharacterized protein</fullName>
    </submittedName>
</protein>
<dbReference type="EMBL" id="LBXO01000012">
    <property type="protein sequence ID" value="KKR33214.1"/>
    <property type="molecule type" value="Genomic_DNA"/>
</dbReference>
<evidence type="ECO:0000313" key="1">
    <source>
        <dbReference type="EMBL" id="KKR33214.1"/>
    </source>
</evidence>
<organism evidence="1 2">
    <name type="scientific">Candidatus Falkowbacteria bacterium GW2011_GWF2_39_8</name>
    <dbReference type="NCBI Taxonomy" id="1618642"/>
    <lineage>
        <taxon>Bacteria</taxon>
        <taxon>Candidatus Falkowiibacteriota</taxon>
    </lineage>
</organism>
<name>A0A0G0PYJ5_9BACT</name>
<sequence length="82" mass="9995">MTQKINEPIEVLVKFHKTTIFPSFFKWRNRTYRVEKVNLVHHLRDGENKIYYFSVSDNLNFFRLAFSTNDLSWKMEELYSEG</sequence>
<accession>A0A0G0PYJ5</accession>
<comment type="caution">
    <text evidence="1">The sequence shown here is derived from an EMBL/GenBank/DDBJ whole genome shotgun (WGS) entry which is preliminary data.</text>
</comment>
<reference evidence="1 2" key="1">
    <citation type="journal article" date="2015" name="Nature">
        <title>rRNA introns, odd ribosomes, and small enigmatic genomes across a large radiation of phyla.</title>
        <authorList>
            <person name="Brown C.T."/>
            <person name="Hug L.A."/>
            <person name="Thomas B.C."/>
            <person name="Sharon I."/>
            <person name="Castelle C.J."/>
            <person name="Singh A."/>
            <person name="Wilkins M.J."/>
            <person name="Williams K.H."/>
            <person name="Banfield J.F."/>
        </authorList>
    </citation>
    <scope>NUCLEOTIDE SEQUENCE [LARGE SCALE GENOMIC DNA]</scope>
</reference>